<protein>
    <submittedName>
        <fullName evidence="4">Uncharacterized protein</fullName>
    </submittedName>
</protein>
<dbReference type="EMBL" id="QKWP01002008">
    <property type="protein sequence ID" value="RIB05302.1"/>
    <property type="molecule type" value="Genomic_DNA"/>
</dbReference>
<evidence type="ECO:0000313" key="5">
    <source>
        <dbReference type="Proteomes" id="UP000266673"/>
    </source>
</evidence>
<dbReference type="Pfam" id="PF00515">
    <property type="entry name" value="TPR_1"/>
    <property type="match status" value="4"/>
</dbReference>
<feature type="repeat" description="TPR" evidence="3">
    <location>
        <begin position="682"/>
        <end position="715"/>
    </location>
</feature>
<dbReference type="InterPro" id="IPR019734">
    <property type="entry name" value="TPR_rpt"/>
</dbReference>
<dbReference type="PROSITE" id="PS50005">
    <property type="entry name" value="TPR"/>
    <property type="match status" value="14"/>
</dbReference>
<feature type="repeat" description="TPR" evidence="3">
    <location>
        <begin position="1274"/>
        <end position="1307"/>
    </location>
</feature>
<feature type="repeat" description="TPR" evidence="3">
    <location>
        <begin position="1240"/>
        <end position="1273"/>
    </location>
</feature>
<organism evidence="4 5">
    <name type="scientific">Gigaspora rosea</name>
    <dbReference type="NCBI Taxonomy" id="44941"/>
    <lineage>
        <taxon>Eukaryota</taxon>
        <taxon>Fungi</taxon>
        <taxon>Fungi incertae sedis</taxon>
        <taxon>Mucoromycota</taxon>
        <taxon>Glomeromycotina</taxon>
        <taxon>Glomeromycetes</taxon>
        <taxon>Diversisporales</taxon>
        <taxon>Gigasporaceae</taxon>
        <taxon>Gigaspora</taxon>
    </lineage>
</organism>
<dbReference type="InterPro" id="IPR011990">
    <property type="entry name" value="TPR-like_helical_dom_sf"/>
</dbReference>
<gene>
    <name evidence="4" type="ORF">C2G38_2220009</name>
</gene>
<keyword evidence="5" id="KW-1185">Reference proteome</keyword>
<dbReference type="SUPFAM" id="SSF48452">
    <property type="entry name" value="TPR-like"/>
    <property type="match status" value="4"/>
</dbReference>
<feature type="repeat" description="TPR" evidence="3">
    <location>
        <begin position="750"/>
        <end position="783"/>
    </location>
</feature>
<feature type="repeat" description="TPR" evidence="3">
    <location>
        <begin position="910"/>
        <end position="943"/>
    </location>
</feature>
<dbReference type="PANTHER" id="PTHR44858">
    <property type="entry name" value="TETRATRICOPEPTIDE REPEAT PROTEIN 6"/>
    <property type="match status" value="1"/>
</dbReference>
<name>A0A397U4Z4_9GLOM</name>
<dbReference type="SMART" id="SM00028">
    <property type="entry name" value="TPR"/>
    <property type="match status" value="18"/>
</dbReference>
<evidence type="ECO:0000313" key="4">
    <source>
        <dbReference type="EMBL" id="RIB05302.1"/>
    </source>
</evidence>
<reference evidence="4 5" key="1">
    <citation type="submission" date="2018-06" db="EMBL/GenBank/DDBJ databases">
        <title>Comparative genomics reveals the genomic features of Rhizophagus irregularis, R. cerebriforme, R. diaphanum and Gigaspora rosea, and their symbiotic lifestyle signature.</title>
        <authorList>
            <person name="Morin E."/>
            <person name="San Clemente H."/>
            <person name="Chen E.C.H."/>
            <person name="De La Providencia I."/>
            <person name="Hainaut M."/>
            <person name="Kuo A."/>
            <person name="Kohler A."/>
            <person name="Murat C."/>
            <person name="Tang N."/>
            <person name="Roy S."/>
            <person name="Loubradou J."/>
            <person name="Henrissat B."/>
            <person name="Grigoriev I.V."/>
            <person name="Corradi N."/>
            <person name="Roux C."/>
            <person name="Martin F.M."/>
        </authorList>
    </citation>
    <scope>NUCLEOTIDE SEQUENCE [LARGE SCALE GENOMIC DNA]</scope>
    <source>
        <strain evidence="4 5">DAOM 194757</strain>
    </source>
</reference>
<dbReference type="Gene3D" id="1.25.40.10">
    <property type="entry name" value="Tetratricopeptide repeat domain"/>
    <property type="match status" value="7"/>
</dbReference>
<dbReference type="OrthoDB" id="2335426at2759"/>
<dbReference type="Proteomes" id="UP000266673">
    <property type="component" value="Unassembled WGS sequence"/>
</dbReference>
<sequence>MSSINQKKNDIKLKSVTIDQMFAPEYFNIIFRYLPTNRDLHSCILVNRYWANCAIPILWESPFKIDNVYNLFPKVIQVYLEFIQTEKLYNDSLINKPLYDYPSFLKELPFDRFLNSAIASIHSETLIIELIKILSKRSVKLRRFDLSQLHLSYDNLITHKVLPQLLDYSSIFNRLSYLNCTYHLDVEKAQAKKAQIFNSLAKSCHNIINIKATVWSKDEAIALSNLICSQKWLKKFSLVNSNEFASFSVQSLQSQTGSLNNLTFKNMHRDINLNKSLSNRAKFKTTTFQLNGKAIDSLLQCNNITKIKFEHCEGLNRFPIKCNYTFPTLTSLEYIYGNYNIHDGAPPIEILSNIVKMNGKTIQNIIFDWHTYNPPECTKLIKNIAECAINLEHLKTPLYTLEQLALILQTQNQLKNLDLHIGKGIKPYCALFLFINMPFNNLENSVIQLCFDGNQCHRPEFDQLKQVFEQILYKNYQINNFVLRQYHWPNLLKDQKEKLAKIFPFLKINTIIERFLYSWKSDILSDNYNELVEFFDDLLKIKSDNIWAMIQRGATYFNINNYIKSLEDINAILKIDPNNACGLRQRGEIFYMMEKYEDSLVDLNRSLEIQPDNLWSLRLRGIVYCSMKEYEKSLEILNKFLKLAPDDAIAIQNRGKCYYWMKRYEESIDDFNKTLKLAPNDVIALQYRGKCYYMMQIYEESIDDFNKLLEIDPNNAIALQNLGECYFMMKRYKESIGNFSNLLKIDPNNAIALKNRGECYFIMRRYEKSINDFHKLLKIDPNNAHVLSQCALAYYHIKQYYRSFKSLMDLSNLLVIEPNNVYALRMYDKSCAYLYEMVKKEPNMQFSILKIRETSIYHIKSAEVSITSLKKDHYNVCELRRRSETFYIMNRYKDSLADLSTLLEIQPDNLWALRLQGVIYCNMKEYEKTLEILNKFLELAPNDAIALQNRGKCYYLMKRYEESIDDFNKILKLAPNDVIALQYRGKCCYMMKIYEESIDDFNRLLEIDPNNAIALQNLGECYFMMKRYEKSIGNFSHLLKIDPNNSIALQNRGEYYFMMRRYEESIGDFNKLLEIDPNNALALSKCALAYYHIKKYNKSFKSLTDLSNLLVIEPNNVNTLRMYDKSCAHLYEMFKKEPNIQFSILKIRETSIYYIKSIEDSITSLTKDPSNVYELRQRSETFYIMNRYEDSLADLSKLLEIQPDNIWALRLRGVIYCNMKEYETSLVDLNKFLEFVPNDAITLHNRGECYRMMERYKESFDDFKKVLEVDPNNAYALSQCGFAYYQMKEYSKSLVILNKYLELEPNNAFELRLRGEIYYILRMHI</sequence>
<evidence type="ECO:0000256" key="2">
    <source>
        <dbReference type="ARBA" id="ARBA00022803"/>
    </source>
</evidence>
<keyword evidence="2 3" id="KW-0802">TPR repeat</keyword>
<feature type="repeat" description="TPR" evidence="3">
    <location>
        <begin position="944"/>
        <end position="977"/>
    </location>
</feature>
<feature type="repeat" description="TPR" evidence="3">
    <location>
        <begin position="546"/>
        <end position="579"/>
    </location>
</feature>
<dbReference type="PROSITE" id="PS50293">
    <property type="entry name" value="TPR_REGION"/>
    <property type="match status" value="1"/>
</dbReference>
<proteinExistence type="predicted"/>
<dbReference type="PANTHER" id="PTHR44858:SF1">
    <property type="entry name" value="UDP-N-ACETYLGLUCOSAMINE--PEPTIDE N-ACETYLGLUCOSAMINYLTRANSFERASE SPINDLY-RELATED"/>
    <property type="match status" value="1"/>
</dbReference>
<dbReference type="Pfam" id="PF07719">
    <property type="entry name" value="TPR_2"/>
    <property type="match status" value="3"/>
</dbReference>
<evidence type="ECO:0000256" key="3">
    <source>
        <dbReference type="PROSITE-ProRule" id="PRU00339"/>
    </source>
</evidence>
<feature type="repeat" description="TPR" evidence="3">
    <location>
        <begin position="1046"/>
        <end position="1079"/>
    </location>
</feature>
<feature type="repeat" description="TPR" evidence="3">
    <location>
        <begin position="580"/>
        <end position="613"/>
    </location>
</feature>
<feature type="repeat" description="TPR" evidence="3">
    <location>
        <begin position="716"/>
        <end position="749"/>
    </location>
</feature>
<dbReference type="InterPro" id="IPR050498">
    <property type="entry name" value="Ycf3"/>
</dbReference>
<comment type="caution">
    <text evidence="4">The sequence shown here is derived from an EMBL/GenBank/DDBJ whole genome shotgun (WGS) entry which is preliminary data.</text>
</comment>
<feature type="repeat" description="TPR" evidence="3">
    <location>
        <begin position="978"/>
        <end position="1011"/>
    </location>
</feature>
<dbReference type="Pfam" id="PF13431">
    <property type="entry name" value="TPR_17"/>
    <property type="match status" value="1"/>
</dbReference>
<keyword evidence="1" id="KW-0677">Repeat</keyword>
<accession>A0A397U4Z4</accession>
<dbReference type="InterPro" id="IPR013105">
    <property type="entry name" value="TPR_2"/>
</dbReference>
<evidence type="ECO:0000256" key="1">
    <source>
        <dbReference type="ARBA" id="ARBA00022737"/>
    </source>
</evidence>
<feature type="repeat" description="TPR" evidence="3">
    <location>
        <begin position="614"/>
        <end position="647"/>
    </location>
</feature>
<feature type="repeat" description="TPR" evidence="3">
    <location>
        <begin position="648"/>
        <end position="681"/>
    </location>
</feature>
<feature type="repeat" description="TPR" evidence="3">
    <location>
        <begin position="1012"/>
        <end position="1045"/>
    </location>
</feature>